<reference evidence="1" key="3">
    <citation type="submission" date="2022-06" db="UniProtKB">
        <authorList>
            <consortium name="EnsemblPlants"/>
        </authorList>
    </citation>
    <scope>IDENTIFICATION</scope>
</reference>
<evidence type="ECO:0000313" key="2">
    <source>
        <dbReference type="Proteomes" id="UP000015106"/>
    </source>
</evidence>
<dbReference type="EnsemblPlants" id="TuG1812G0600000846.01.T01">
    <property type="protein sequence ID" value="TuG1812G0600000846.01.T01"/>
    <property type="gene ID" value="TuG1812G0600000846.01"/>
</dbReference>
<organism evidence="1 2">
    <name type="scientific">Triticum urartu</name>
    <name type="common">Red wild einkorn</name>
    <name type="synonym">Crithodium urartu</name>
    <dbReference type="NCBI Taxonomy" id="4572"/>
    <lineage>
        <taxon>Eukaryota</taxon>
        <taxon>Viridiplantae</taxon>
        <taxon>Streptophyta</taxon>
        <taxon>Embryophyta</taxon>
        <taxon>Tracheophyta</taxon>
        <taxon>Spermatophyta</taxon>
        <taxon>Magnoliopsida</taxon>
        <taxon>Liliopsida</taxon>
        <taxon>Poales</taxon>
        <taxon>Poaceae</taxon>
        <taxon>BOP clade</taxon>
        <taxon>Pooideae</taxon>
        <taxon>Triticodae</taxon>
        <taxon>Triticeae</taxon>
        <taxon>Triticinae</taxon>
        <taxon>Triticum</taxon>
    </lineage>
</organism>
<dbReference type="Proteomes" id="UP000015106">
    <property type="component" value="Chromosome 6"/>
</dbReference>
<name>A0A8R7QQB1_TRIUA</name>
<reference evidence="2" key="1">
    <citation type="journal article" date="2013" name="Nature">
        <title>Draft genome of the wheat A-genome progenitor Triticum urartu.</title>
        <authorList>
            <person name="Ling H.Q."/>
            <person name="Zhao S."/>
            <person name="Liu D."/>
            <person name="Wang J."/>
            <person name="Sun H."/>
            <person name="Zhang C."/>
            <person name="Fan H."/>
            <person name="Li D."/>
            <person name="Dong L."/>
            <person name="Tao Y."/>
            <person name="Gao C."/>
            <person name="Wu H."/>
            <person name="Li Y."/>
            <person name="Cui Y."/>
            <person name="Guo X."/>
            <person name="Zheng S."/>
            <person name="Wang B."/>
            <person name="Yu K."/>
            <person name="Liang Q."/>
            <person name="Yang W."/>
            <person name="Lou X."/>
            <person name="Chen J."/>
            <person name="Feng M."/>
            <person name="Jian J."/>
            <person name="Zhang X."/>
            <person name="Luo G."/>
            <person name="Jiang Y."/>
            <person name="Liu J."/>
            <person name="Wang Z."/>
            <person name="Sha Y."/>
            <person name="Zhang B."/>
            <person name="Wu H."/>
            <person name="Tang D."/>
            <person name="Shen Q."/>
            <person name="Xue P."/>
            <person name="Zou S."/>
            <person name="Wang X."/>
            <person name="Liu X."/>
            <person name="Wang F."/>
            <person name="Yang Y."/>
            <person name="An X."/>
            <person name="Dong Z."/>
            <person name="Zhang K."/>
            <person name="Zhang X."/>
            <person name="Luo M.C."/>
            <person name="Dvorak J."/>
            <person name="Tong Y."/>
            <person name="Wang J."/>
            <person name="Yang H."/>
            <person name="Li Z."/>
            <person name="Wang D."/>
            <person name="Zhang A."/>
            <person name="Wang J."/>
        </authorList>
    </citation>
    <scope>NUCLEOTIDE SEQUENCE</scope>
    <source>
        <strain evidence="2">cv. G1812</strain>
    </source>
</reference>
<protein>
    <submittedName>
        <fullName evidence="1">Uncharacterized protein</fullName>
    </submittedName>
</protein>
<keyword evidence="2" id="KW-1185">Reference proteome</keyword>
<dbReference type="AlphaFoldDB" id="A0A8R7QQB1"/>
<reference evidence="1" key="2">
    <citation type="submission" date="2018-03" db="EMBL/GenBank/DDBJ databases">
        <title>The Triticum urartu genome reveals the dynamic nature of wheat genome evolution.</title>
        <authorList>
            <person name="Ling H."/>
            <person name="Ma B."/>
            <person name="Shi X."/>
            <person name="Liu H."/>
            <person name="Dong L."/>
            <person name="Sun H."/>
            <person name="Cao Y."/>
            <person name="Gao Q."/>
            <person name="Zheng S."/>
            <person name="Li Y."/>
            <person name="Yu Y."/>
            <person name="Du H."/>
            <person name="Qi M."/>
            <person name="Li Y."/>
            <person name="Yu H."/>
            <person name="Cui Y."/>
            <person name="Wang N."/>
            <person name="Chen C."/>
            <person name="Wu H."/>
            <person name="Zhao Y."/>
            <person name="Zhang J."/>
            <person name="Li Y."/>
            <person name="Zhou W."/>
            <person name="Zhang B."/>
            <person name="Hu W."/>
            <person name="Eijk M."/>
            <person name="Tang J."/>
            <person name="Witsenboer H."/>
            <person name="Zhao S."/>
            <person name="Li Z."/>
            <person name="Zhang A."/>
            <person name="Wang D."/>
            <person name="Liang C."/>
        </authorList>
    </citation>
    <scope>NUCLEOTIDE SEQUENCE [LARGE SCALE GENOMIC DNA]</scope>
    <source>
        <strain evidence="1">cv. G1812</strain>
    </source>
</reference>
<dbReference type="Gramene" id="TuG1812G0600000846.01.T02">
    <property type="protein sequence ID" value="TuG1812G0600000846.01.T02"/>
    <property type="gene ID" value="TuG1812G0600000846.01"/>
</dbReference>
<accession>A0A8R7QQB1</accession>
<sequence>MEVEMEEQFFRDKFLSWTLNRLTINWMASHEAIKSEKHGGKGESANGCWRRCQVFVMTRG</sequence>
<dbReference type="EnsemblPlants" id="TuG1812G0600000846.01.T02">
    <property type="protein sequence ID" value="TuG1812G0600000846.01.T02"/>
    <property type="gene ID" value="TuG1812G0600000846.01"/>
</dbReference>
<proteinExistence type="predicted"/>
<dbReference type="Gramene" id="TuG1812G0600000846.01.T01">
    <property type="protein sequence ID" value="TuG1812G0600000846.01.T01"/>
    <property type="gene ID" value="TuG1812G0600000846.01"/>
</dbReference>
<evidence type="ECO:0000313" key="1">
    <source>
        <dbReference type="EnsemblPlants" id="TuG1812G0600000846.01.T01"/>
    </source>
</evidence>